<evidence type="ECO:0000256" key="4">
    <source>
        <dbReference type="ARBA" id="ARBA00022801"/>
    </source>
</evidence>
<dbReference type="STRING" id="3818.A0A444YA51"/>
<dbReference type="GO" id="GO:0016787">
    <property type="term" value="F:hydrolase activity"/>
    <property type="evidence" value="ECO:0007669"/>
    <property type="project" value="UniProtKB-KW"/>
</dbReference>
<keyword evidence="4" id="KW-0378">Hydrolase</keyword>
<dbReference type="CDD" id="cd18791">
    <property type="entry name" value="SF2_C_RHA"/>
    <property type="match status" value="1"/>
</dbReference>
<dbReference type="AlphaFoldDB" id="A0A444YA51"/>
<dbReference type="Pfam" id="PF00270">
    <property type="entry name" value="DEAD"/>
    <property type="match status" value="1"/>
</dbReference>
<evidence type="ECO:0000256" key="3">
    <source>
        <dbReference type="ARBA" id="ARBA00022741"/>
    </source>
</evidence>
<keyword evidence="2" id="KW-0507">mRNA processing</keyword>
<evidence type="ECO:0000259" key="10">
    <source>
        <dbReference type="PROSITE" id="PS51192"/>
    </source>
</evidence>
<dbReference type="FunFam" id="3.40.50.300:FF:000951">
    <property type="entry name" value="Putative pre-mRNA-splicing factor ATP-dependent RNA helicase"/>
    <property type="match status" value="1"/>
</dbReference>
<dbReference type="InterPro" id="IPR014001">
    <property type="entry name" value="Helicase_ATP-bd"/>
</dbReference>
<dbReference type="InterPro" id="IPR007502">
    <property type="entry name" value="Helicase-assoc_dom"/>
</dbReference>
<feature type="domain" description="Helicase C-terminal" evidence="11">
    <location>
        <begin position="265"/>
        <end position="445"/>
    </location>
</feature>
<keyword evidence="7" id="KW-0508">mRNA splicing</keyword>
<dbReference type="GO" id="GO:0003723">
    <property type="term" value="F:RNA binding"/>
    <property type="evidence" value="ECO:0007669"/>
    <property type="project" value="TreeGrafter"/>
</dbReference>
<keyword evidence="13" id="KW-1185">Reference proteome</keyword>
<accession>A0A444YA51</accession>
<organism evidence="12 13">
    <name type="scientific">Arachis hypogaea</name>
    <name type="common">Peanut</name>
    <dbReference type="NCBI Taxonomy" id="3818"/>
    <lineage>
        <taxon>Eukaryota</taxon>
        <taxon>Viridiplantae</taxon>
        <taxon>Streptophyta</taxon>
        <taxon>Embryophyta</taxon>
        <taxon>Tracheophyta</taxon>
        <taxon>Spermatophyta</taxon>
        <taxon>Magnoliopsida</taxon>
        <taxon>eudicotyledons</taxon>
        <taxon>Gunneridae</taxon>
        <taxon>Pentapetalae</taxon>
        <taxon>rosids</taxon>
        <taxon>fabids</taxon>
        <taxon>Fabales</taxon>
        <taxon>Fabaceae</taxon>
        <taxon>Papilionoideae</taxon>
        <taxon>50 kb inversion clade</taxon>
        <taxon>dalbergioids sensu lato</taxon>
        <taxon>Dalbergieae</taxon>
        <taxon>Pterocarpus clade</taxon>
        <taxon>Arachis</taxon>
    </lineage>
</organism>
<feature type="compositionally biased region" description="Polar residues" evidence="9">
    <location>
        <begin position="753"/>
        <end position="764"/>
    </location>
</feature>
<gene>
    <name evidence="12" type="ORF">Ahy_B07g086463</name>
</gene>
<dbReference type="CDD" id="cd17973">
    <property type="entry name" value="DEXHc_DHX15"/>
    <property type="match status" value="1"/>
</dbReference>
<dbReference type="SMART" id="SM00487">
    <property type="entry name" value="DEXDc"/>
    <property type="match status" value="1"/>
</dbReference>
<evidence type="ECO:0000256" key="6">
    <source>
        <dbReference type="ARBA" id="ARBA00022840"/>
    </source>
</evidence>
<dbReference type="InterPro" id="IPR011709">
    <property type="entry name" value="DEAD-box_helicase_OB_fold"/>
</dbReference>
<dbReference type="SUPFAM" id="SSF52540">
    <property type="entry name" value="P-loop containing nucleoside triphosphate hydrolases"/>
    <property type="match status" value="1"/>
</dbReference>
<dbReference type="SMART" id="SM00490">
    <property type="entry name" value="HELICc"/>
    <property type="match status" value="1"/>
</dbReference>
<dbReference type="GO" id="GO:0008380">
    <property type="term" value="P:RNA splicing"/>
    <property type="evidence" value="ECO:0007669"/>
    <property type="project" value="UniProtKB-KW"/>
</dbReference>
<dbReference type="GO" id="GO:0005524">
    <property type="term" value="F:ATP binding"/>
    <property type="evidence" value="ECO:0007669"/>
    <property type="project" value="UniProtKB-KW"/>
</dbReference>
<dbReference type="Pfam" id="PF04408">
    <property type="entry name" value="WHD_HA2"/>
    <property type="match status" value="1"/>
</dbReference>
<dbReference type="PROSITE" id="PS51192">
    <property type="entry name" value="HELICASE_ATP_BIND_1"/>
    <property type="match status" value="1"/>
</dbReference>
<dbReference type="FunFam" id="1.20.120.1080:FF:000003">
    <property type="entry name" value="Pre-mRNA-splicing factor ATP-dependent RNA helicase PRP43"/>
    <property type="match status" value="1"/>
</dbReference>
<feature type="region of interest" description="Disordered" evidence="9">
    <location>
        <begin position="746"/>
        <end position="775"/>
    </location>
</feature>
<keyword evidence="3" id="KW-0547">Nucleotide-binding</keyword>
<dbReference type="GO" id="GO:0006397">
    <property type="term" value="P:mRNA processing"/>
    <property type="evidence" value="ECO:0007669"/>
    <property type="project" value="UniProtKB-KW"/>
</dbReference>
<dbReference type="InterPro" id="IPR027417">
    <property type="entry name" value="P-loop_NTPase"/>
</dbReference>
<feature type="domain" description="Helicase ATP-binding" evidence="10">
    <location>
        <begin position="71"/>
        <end position="240"/>
    </location>
</feature>
<keyword evidence="6" id="KW-0067">ATP-binding</keyword>
<dbReference type="FunFam" id="3.40.50.300:FF:006066">
    <property type="entry name" value="Predicted protein"/>
    <property type="match status" value="1"/>
</dbReference>
<dbReference type="InterPro" id="IPR001650">
    <property type="entry name" value="Helicase_C-like"/>
</dbReference>
<evidence type="ECO:0000256" key="2">
    <source>
        <dbReference type="ARBA" id="ARBA00022664"/>
    </source>
</evidence>
<dbReference type="PANTHER" id="PTHR18934">
    <property type="entry name" value="ATP-DEPENDENT RNA HELICASE"/>
    <property type="match status" value="1"/>
</dbReference>
<evidence type="ECO:0000313" key="12">
    <source>
        <dbReference type="EMBL" id="RYQ98707.1"/>
    </source>
</evidence>
<dbReference type="InterPro" id="IPR044756">
    <property type="entry name" value="DHX15_DEXHc"/>
</dbReference>
<sequence length="775" mass="88323">MGTERKRKVSLFDVVDDGAVKMAKPNGGAANAVGGNSLINRWNGRAYSQRYYEILEKRKTLPVWHQKEEFLQALKNNQTLILVGETGSGKTTQIPQFVLEAVDIESPDKRRKMMVACTQPRRVAAMSVSRRVAEEMDVNIGEEVGYSIRFEDCSSARTVLKYLTDGMLLREAMADPLLERYKVIVLDEAHERTLATDVLFGLLKEVLKNRPDLKLVVMSATLEAEKFQGYFNGAPLMKVPGRLHPVEIFYTQEPERDYLEAAIRTVVQIHMCEPPGDILVFLTGEEEIEDACRKITKEVSNMGDQVGPVKVVPLYSTLPPAMQQKIFEPAPPPVNEGGPPGRKIVVSTNIAETSLTIDGIVYVIDPGFAKQKVYNPRIRVESLLVSPISKASAHQRSGRAGRTQPGKCFRLYTEKSFHNDLQPQTYPEILRSNLANTVLTLKKLGIDDLVHFDFMDPPAPETLMRALEVLNYLGALDDDGNLTKLGEIMSEFPLDPQMSKMLVVSPEFNCSNEILSVSAMLSVPNCFVRPREAQKAADEAKARFGHIDGDHLTLLNVYHAYKQNNEDPSWCYDNFVNHRALKAADNVRQQLVRIMARFNLKLCSTDFNSRDYYVNIRKAMLAGYFMQVAHLERTGHYLTVKDNQVVHLHPSNCLDHKPEWVIYNEFVLTSRNFIRTVTDIRAPHYYDLSNFPQCEAKRVLERLYKKREKERDEARTRRRTNNTYGVYKKSEESLVYSQTELYRNNKMHKKKNYGTSQERNSSQNLDRKNKACQII</sequence>
<dbReference type="GO" id="GO:0003724">
    <property type="term" value="F:RNA helicase activity"/>
    <property type="evidence" value="ECO:0007669"/>
    <property type="project" value="UniProtKB-EC"/>
</dbReference>
<comment type="caution">
    <text evidence="12">The sequence shown here is derived from an EMBL/GenBank/DDBJ whole genome shotgun (WGS) entry which is preliminary data.</text>
</comment>
<dbReference type="EC" id="3.6.4.13" evidence="1"/>
<keyword evidence="5" id="KW-0347">Helicase</keyword>
<dbReference type="PROSITE" id="PS51194">
    <property type="entry name" value="HELICASE_CTER"/>
    <property type="match status" value="1"/>
</dbReference>
<evidence type="ECO:0000256" key="8">
    <source>
        <dbReference type="ARBA" id="ARBA00047984"/>
    </source>
</evidence>
<dbReference type="Pfam" id="PF21010">
    <property type="entry name" value="HA2_C"/>
    <property type="match status" value="1"/>
</dbReference>
<dbReference type="Pfam" id="PF07717">
    <property type="entry name" value="OB_NTP_bind"/>
    <property type="match status" value="1"/>
</dbReference>
<evidence type="ECO:0000256" key="9">
    <source>
        <dbReference type="SAM" id="MobiDB-lite"/>
    </source>
</evidence>
<dbReference type="InterPro" id="IPR011545">
    <property type="entry name" value="DEAD/DEAH_box_helicase_dom"/>
</dbReference>
<protein>
    <recommendedName>
        <fullName evidence="1">RNA helicase</fullName>
        <ecNumber evidence="1">3.6.4.13</ecNumber>
    </recommendedName>
</protein>
<dbReference type="Gene3D" id="1.20.120.1080">
    <property type="match status" value="1"/>
</dbReference>
<dbReference type="PANTHER" id="PTHR18934:SF109">
    <property type="entry name" value="ATP-DEPENDENT RNA HELICASE DHX15 HOMOLOG"/>
    <property type="match status" value="1"/>
</dbReference>
<dbReference type="Pfam" id="PF00271">
    <property type="entry name" value="Helicase_C"/>
    <property type="match status" value="1"/>
</dbReference>
<evidence type="ECO:0000256" key="5">
    <source>
        <dbReference type="ARBA" id="ARBA00022806"/>
    </source>
</evidence>
<evidence type="ECO:0000259" key="11">
    <source>
        <dbReference type="PROSITE" id="PS51194"/>
    </source>
</evidence>
<dbReference type="Gene3D" id="3.40.50.300">
    <property type="entry name" value="P-loop containing nucleotide triphosphate hydrolases"/>
    <property type="match status" value="2"/>
</dbReference>
<dbReference type="EMBL" id="SDMP01000017">
    <property type="protein sequence ID" value="RYQ98707.1"/>
    <property type="molecule type" value="Genomic_DNA"/>
</dbReference>
<evidence type="ECO:0000256" key="1">
    <source>
        <dbReference type="ARBA" id="ARBA00012552"/>
    </source>
</evidence>
<name>A0A444YA51_ARAHY</name>
<dbReference type="InterPro" id="IPR048333">
    <property type="entry name" value="HA2_WH"/>
</dbReference>
<evidence type="ECO:0000313" key="13">
    <source>
        <dbReference type="Proteomes" id="UP000289738"/>
    </source>
</evidence>
<comment type="catalytic activity">
    <reaction evidence="8">
        <text>ATP + H2O = ADP + phosphate + H(+)</text>
        <dbReference type="Rhea" id="RHEA:13065"/>
        <dbReference type="ChEBI" id="CHEBI:15377"/>
        <dbReference type="ChEBI" id="CHEBI:15378"/>
        <dbReference type="ChEBI" id="CHEBI:30616"/>
        <dbReference type="ChEBI" id="CHEBI:43474"/>
        <dbReference type="ChEBI" id="CHEBI:456216"/>
        <dbReference type="EC" id="3.6.4.13"/>
    </reaction>
</comment>
<proteinExistence type="predicted"/>
<reference evidence="12 13" key="1">
    <citation type="submission" date="2019-01" db="EMBL/GenBank/DDBJ databases">
        <title>Sequencing of cultivated peanut Arachis hypogaea provides insights into genome evolution and oil improvement.</title>
        <authorList>
            <person name="Chen X."/>
        </authorList>
    </citation>
    <scope>NUCLEOTIDE SEQUENCE [LARGE SCALE GENOMIC DNA]</scope>
    <source>
        <strain evidence="13">cv. Fuhuasheng</strain>
        <tissue evidence="12">Leaves</tissue>
    </source>
</reference>
<dbReference type="Proteomes" id="UP000289738">
    <property type="component" value="Chromosome B07"/>
</dbReference>
<dbReference type="SMART" id="SM00847">
    <property type="entry name" value="HA2"/>
    <property type="match status" value="1"/>
</dbReference>
<evidence type="ECO:0000256" key="7">
    <source>
        <dbReference type="ARBA" id="ARBA00023187"/>
    </source>
</evidence>